<sequence length="67" mass="7296">MEHKIPQVITCKAAVVREAGGAIAVEEIKVDPPKAAEVRIKMLYASICHTDILCFNGIPTVCLQLFT</sequence>
<gene>
    <name evidence="1" type="ORF">L1987_83772</name>
</gene>
<reference evidence="1 2" key="2">
    <citation type="journal article" date="2022" name="Mol. Ecol. Resour.">
        <title>The genomes of chicory, endive, great burdock and yacon provide insights into Asteraceae paleo-polyploidization history and plant inulin production.</title>
        <authorList>
            <person name="Fan W."/>
            <person name="Wang S."/>
            <person name="Wang H."/>
            <person name="Wang A."/>
            <person name="Jiang F."/>
            <person name="Liu H."/>
            <person name="Zhao H."/>
            <person name="Xu D."/>
            <person name="Zhang Y."/>
        </authorList>
    </citation>
    <scope>NUCLEOTIDE SEQUENCE [LARGE SCALE GENOMIC DNA]</scope>
    <source>
        <strain evidence="2">cv. Yunnan</strain>
        <tissue evidence="1">Leaves</tissue>
    </source>
</reference>
<evidence type="ECO:0000313" key="2">
    <source>
        <dbReference type="Proteomes" id="UP001056120"/>
    </source>
</evidence>
<name>A0ACB8YEC8_9ASTR</name>
<dbReference type="EMBL" id="CM042045">
    <property type="protein sequence ID" value="KAI3683269.1"/>
    <property type="molecule type" value="Genomic_DNA"/>
</dbReference>
<protein>
    <submittedName>
        <fullName evidence="1">Uncharacterized protein</fullName>
    </submittedName>
</protein>
<accession>A0ACB8YEC8</accession>
<evidence type="ECO:0000313" key="1">
    <source>
        <dbReference type="EMBL" id="KAI3683269.1"/>
    </source>
</evidence>
<proteinExistence type="predicted"/>
<organism evidence="1 2">
    <name type="scientific">Smallanthus sonchifolius</name>
    <dbReference type="NCBI Taxonomy" id="185202"/>
    <lineage>
        <taxon>Eukaryota</taxon>
        <taxon>Viridiplantae</taxon>
        <taxon>Streptophyta</taxon>
        <taxon>Embryophyta</taxon>
        <taxon>Tracheophyta</taxon>
        <taxon>Spermatophyta</taxon>
        <taxon>Magnoliopsida</taxon>
        <taxon>eudicotyledons</taxon>
        <taxon>Gunneridae</taxon>
        <taxon>Pentapetalae</taxon>
        <taxon>asterids</taxon>
        <taxon>campanulids</taxon>
        <taxon>Asterales</taxon>
        <taxon>Asteraceae</taxon>
        <taxon>Asteroideae</taxon>
        <taxon>Heliantheae alliance</taxon>
        <taxon>Millerieae</taxon>
        <taxon>Smallanthus</taxon>
    </lineage>
</organism>
<keyword evidence="2" id="KW-1185">Reference proteome</keyword>
<dbReference type="Proteomes" id="UP001056120">
    <property type="component" value="Linkage Group LG28"/>
</dbReference>
<comment type="caution">
    <text evidence="1">The sequence shown here is derived from an EMBL/GenBank/DDBJ whole genome shotgun (WGS) entry which is preliminary data.</text>
</comment>
<reference evidence="2" key="1">
    <citation type="journal article" date="2022" name="Mol. Ecol. Resour.">
        <title>The genomes of chicory, endive, great burdock and yacon provide insights into Asteraceae palaeo-polyploidization history and plant inulin production.</title>
        <authorList>
            <person name="Fan W."/>
            <person name="Wang S."/>
            <person name="Wang H."/>
            <person name="Wang A."/>
            <person name="Jiang F."/>
            <person name="Liu H."/>
            <person name="Zhao H."/>
            <person name="Xu D."/>
            <person name="Zhang Y."/>
        </authorList>
    </citation>
    <scope>NUCLEOTIDE SEQUENCE [LARGE SCALE GENOMIC DNA]</scope>
    <source>
        <strain evidence="2">cv. Yunnan</strain>
    </source>
</reference>